<keyword evidence="2" id="KW-0472">Membrane</keyword>
<dbReference type="AlphaFoldDB" id="A0A7J8BLB0"/>
<evidence type="ECO:0000256" key="1">
    <source>
        <dbReference type="SAM" id="MobiDB-lite"/>
    </source>
</evidence>
<accession>A0A7J8BLB0</accession>
<keyword evidence="2" id="KW-0812">Transmembrane</keyword>
<name>A0A7J8BLB0_MOLMO</name>
<feature type="region of interest" description="Disordered" evidence="1">
    <location>
        <begin position="107"/>
        <end position="133"/>
    </location>
</feature>
<dbReference type="Proteomes" id="UP000550707">
    <property type="component" value="Unassembled WGS sequence"/>
</dbReference>
<protein>
    <submittedName>
        <fullName evidence="3">Uncharacterized protein</fullName>
    </submittedName>
</protein>
<proteinExistence type="predicted"/>
<evidence type="ECO:0000313" key="3">
    <source>
        <dbReference type="EMBL" id="KAF6399289.1"/>
    </source>
</evidence>
<evidence type="ECO:0000256" key="2">
    <source>
        <dbReference type="SAM" id="Phobius"/>
    </source>
</evidence>
<evidence type="ECO:0000313" key="4">
    <source>
        <dbReference type="Proteomes" id="UP000550707"/>
    </source>
</evidence>
<dbReference type="InParanoid" id="A0A7J8BLB0"/>
<sequence length="133" mass="15583">MNVCRKISLFPRLVYKDAKRAQSLRGKDVGESNHIQKATVGGKEGRIPLRTNVHFIDDKSSQKAQDTWWEEEISIDSAQIFGFLFFFFFFFLSSLEDTFAFIFREREGEREKRRCERDTSTGCHPHDPNRSRG</sequence>
<dbReference type="EMBL" id="JACASF010000024">
    <property type="protein sequence ID" value="KAF6399289.1"/>
    <property type="molecule type" value="Genomic_DNA"/>
</dbReference>
<comment type="caution">
    <text evidence="3">The sequence shown here is derived from an EMBL/GenBank/DDBJ whole genome shotgun (WGS) entry which is preliminary data.</text>
</comment>
<gene>
    <name evidence="3" type="ORF">HJG59_010164</name>
</gene>
<organism evidence="3 4">
    <name type="scientific">Molossus molossus</name>
    <name type="common">Pallas' mastiff bat</name>
    <name type="synonym">Vespertilio molossus</name>
    <dbReference type="NCBI Taxonomy" id="27622"/>
    <lineage>
        <taxon>Eukaryota</taxon>
        <taxon>Metazoa</taxon>
        <taxon>Chordata</taxon>
        <taxon>Craniata</taxon>
        <taxon>Vertebrata</taxon>
        <taxon>Euteleostomi</taxon>
        <taxon>Mammalia</taxon>
        <taxon>Eutheria</taxon>
        <taxon>Laurasiatheria</taxon>
        <taxon>Chiroptera</taxon>
        <taxon>Yangochiroptera</taxon>
        <taxon>Molossidae</taxon>
        <taxon>Molossus</taxon>
    </lineage>
</organism>
<feature type="transmembrane region" description="Helical" evidence="2">
    <location>
        <begin position="80"/>
        <end position="103"/>
    </location>
</feature>
<keyword evidence="4" id="KW-1185">Reference proteome</keyword>
<reference evidence="3 4" key="1">
    <citation type="journal article" date="2020" name="Nature">
        <title>Six reference-quality genomes reveal evolution of bat adaptations.</title>
        <authorList>
            <person name="Jebb D."/>
            <person name="Huang Z."/>
            <person name="Pippel M."/>
            <person name="Hughes G.M."/>
            <person name="Lavrichenko K."/>
            <person name="Devanna P."/>
            <person name="Winkler S."/>
            <person name="Jermiin L.S."/>
            <person name="Skirmuntt E.C."/>
            <person name="Katzourakis A."/>
            <person name="Burkitt-Gray L."/>
            <person name="Ray D.A."/>
            <person name="Sullivan K.A.M."/>
            <person name="Roscito J.G."/>
            <person name="Kirilenko B.M."/>
            <person name="Davalos L.M."/>
            <person name="Corthals A.P."/>
            <person name="Power M.L."/>
            <person name="Jones G."/>
            <person name="Ransome R.D."/>
            <person name="Dechmann D.K.N."/>
            <person name="Locatelli A.G."/>
            <person name="Puechmaille S.J."/>
            <person name="Fedrigo O."/>
            <person name="Jarvis E.D."/>
            <person name="Hiller M."/>
            <person name="Vernes S.C."/>
            <person name="Myers E.W."/>
            <person name="Teeling E.C."/>
        </authorList>
    </citation>
    <scope>NUCLEOTIDE SEQUENCE [LARGE SCALE GENOMIC DNA]</scope>
    <source>
        <strain evidence="3">MMolMol1</strain>
        <tissue evidence="3">Muscle</tissue>
    </source>
</reference>
<keyword evidence="2" id="KW-1133">Transmembrane helix</keyword>